<evidence type="ECO:0000256" key="1">
    <source>
        <dbReference type="SAM" id="MobiDB-lite"/>
    </source>
</evidence>
<feature type="region of interest" description="Disordered" evidence="1">
    <location>
        <begin position="214"/>
        <end position="406"/>
    </location>
</feature>
<feature type="transmembrane region" description="Helical" evidence="2">
    <location>
        <begin position="45"/>
        <end position="69"/>
    </location>
</feature>
<comment type="caution">
    <text evidence="3">The sequence shown here is derived from an EMBL/GenBank/DDBJ whole genome shotgun (WGS) entry which is preliminary data.</text>
</comment>
<accession>A0ABT6L4V4</accession>
<name>A0ABT6L4V4_9MYCO</name>
<evidence type="ECO:0008006" key="5">
    <source>
        <dbReference type="Google" id="ProtNLM"/>
    </source>
</evidence>
<feature type="compositionally biased region" description="Low complexity" evidence="1">
    <location>
        <begin position="355"/>
        <end position="367"/>
    </location>
</feature>
<evidence type="ECO:0000256" key="2">
    <source>
        <dbReference type="SAM" id="Phobius"/>
    </source>
</evidence>
<evidence type="ECO:0000313" key="3">
    <source>
        <dbReference type="EMBL" id="MDH6197977.1"/>
    </source>
</evidence>
<feature type="compositionally biased region" description="Pro residues" evidence="1">
    <location>
        <begin position="318"/>
        <end position="335"/>
    </location>
</feature>
<keyword evidence="2" id="KW-0472">Membrane</keyword>
<sequence>MMLRQAPNQFLRQVGLFLRHFPRLVRRTVVWFNPPHRRLRLRRRLFLYSSPVAVLLALVVAALITVMVVGHLTVASFNKHDIEALRRDVDRLRSFGVIEPGKIEPGKIAFAEADLLVLEGKLNDAETRFSEALERFDGEDSCPVRINLELVRETLAGLAVRSGRPEDADRLYNSAVGVVKDAPAGCFKDNTDPNEDRRAVRADAQPRLERKLAALHAPPPPPPTGPAVVTPEPPPPPPPLPPPPGQGIGQGQGPGEGPGQVQVPGQAQVPGQGPGEAPALPPLGQGEAPALPPLGPGAGQSPAETPPLPSLPGENLPMAPPPPPAPSGQQPPPGGPGDGPLQMADPAAANPAQILGPVGPDGLPLGDKNTSAPDLHLTDREVGGTGPAGKLQSILEDASSYGGERE</sequence>
<reference evidence="3 4" key="1">
    <citation type="submission" date="2023-04" db="EMBL/GenBank/DDBJ databases">
        <title>Forest soil microbial communities from Buena Vista Peninsula, Colon Province, Panama.</title>
        <authorList>
            <person name="Bouskill N."/>
        </authorList>
    </citation>
    <scope>NUCLEOTIDE SEQUENCE [LARGE SCALE GENOMIC DNA]</scope>
    <source>
        <strain evidence="3 4">AC80</strain>
    </source>
</reference>
<organism evidence="3 4">
    <name type="scientific">Mycolicibacterium frederiksbergense</name>
    <dbReference type="NCBI Taxonomy" id="117567"/>
    <lineage>
        <taxon>Bacteria</taxon>
        <taxon>Bacillati</taxon>
        <taxon>Actinomycetota</taxon>
        <taxon>Actinomycetes</taxon>
        <taxon>Mycobacteriales</taxon>
        <taxon>Mycobacteriaceae</taxon>
        <taxon>Mycolicibacterium</taxon>
    </lineage>
</organism>
<protein>
    <recommendedName>
        <fullName evidence="5">Tetratricopeptide repeat protein</fullName>
    </recommendedName>
</protein>
<dbReference type="Proteomes" id="UP001160130">
    <property type="component" value="Unassembled WGS sequence"/>
</dbReference>
<keyword evidence="2" id="KW-0812">Transmembrane</keyword>
<gene>
    <name evidence="3" type="ORF">M2272_004633</name>
</gene>
<proteinExistence type="predicted"/>
<keyword evidence="2" id="KW-1133">Transmembrane helix</keyword>
<keyword evidence="4" id="KW-1185">Reference proteome</keyword>
<evidence type="ECO:0000313" key="4">
    <source>
        <dbReference type="Proteomes" id="UP001160130"/>
    </source>
</evidence>
<feature type="compositionally biased region" description="Pro residues" evidence="1">
    <location>
        <begin position="217"/>
        <end position="245"/>
    </location>
</feature>
<feature type="compositionally biased region" description="Low complexity" evidence="1">
    <location>
        <begin position="259"/>
        <end position="289"/>
    </location>
</feature>
<dbReference type="RefSeq" id="WP_280834559.1">
    <property type="nucleotide sequence ID" value="NZ_JARXVE010000008.1"/>
</dbReference>
<feature type="compositionally biased region" description="Gly residues" evidence="1">
    <location>
        <begin position="246"/>
        <end position="258"/>
    </location>
</feature>
<dbReference type="EMBL" id="JARXVE010000008">
    <property type="protein sequence ID" value="MDH6197977.1"/>
    <property type="molecule type" value="Genomic_DNA"/>
</dbReference>